<evidence type="ECO:0000313" key="5">
    <source>
        <dbReference type="EMBL" id="RDI62032.1"/>
    </source>
</evidence>
<accession>A0A370HU53</accession>
<evidence type="ECO:0000313" key="6">
    <source>
        <dbReference type="Proteomes" id="UP000254925"/>
    </source>
</evidence>
<protein>
    <submittedName>
        <fullName evidence="5">Serine phosphatase RsbU (Regulator of sigma subunit)</fullName>
    </submittedName>
</protein>
<sequence>MKIRYILLILTAFLGAALLVAVAVQIRAETLQYQAAQRVEASNAVREPLLLNANALGDERSRTVMLLIGSDDEPGRREDLLAARRRVDETLERAEREITSRQASLRDSARSLSSLEGVKRDLARLRRQADEHLAADPDRRGAEIVPRWFQEATRLIEEVQSFRLTLLQQERPLEPALRAEAVLRTYGGVISESIARNQALLTWALSRPGGVGATEVETVSRNAGRADLAWDLVQGQLNAPLSEPVKAAIAAAQEEYGATLGPLQRTFLAALSGGVRPAIGSDQWYEIAGGALERVAAMQQELLKSSRQRLEGELAAARRSVLLWSGLLLGGIAAVAASILVVRLRVVRPLEELNATMLRLAENDLSAPLPRHARTDEIGEMGDTLRVFKANAIRRQRAQQDKEMLHARLKDAYRQLRRDLEAAAVIQSTMLPPPAILGDVQYRGLFRPSSLIAGDTYNVVRRSDGGVGFFQVDVAGHGAPAAMVSVASHQILSQALLTKSDGMHLEELVERINGDWPEDLPYFTMIVGEIDPRTRRGAIVQAGHPHPLLIRSDGSVEPIGEGGFPVGMVSTVSYERLEFAFGPGDRLLVYSDGLVEAENAAGEQFSEGRLRQLVREHSRGSTTLLLDQVDQTLRNWRGSERLDDDLSVLMLERLNERTNAHAHV</sequence>
<dbReference type="PROSITE" id="PS50885">
    <property type="entry name" value="HAMP"/>
    <property type="match status" value="1"/>
</dbReference>
<dbReference type="GO" id="GO:0016020">
    <property type="term" value="C:membrane"/>
    <property type="evidence" value="ECO:0007669"/>
    <property type="project" value="InterPro"/>
</dbReference>
<proteinExistence type="predicted"/>
<feature type="transmembrane region" description="Helical" evidence="3">
    <location>
        <begin position="321"/>
        <end position="342"/>
    </location>
</feature>
<dbReference type="SUPFAM" id="SSF158472">
    <property type="entry name" value="HAMP domain-like"/>
    <property type="match status" value="1"/>
</dbReference>
<dbReference type="Pfam" id="PF07228">
    <property type="entry name" value="SpoIIE"/>
    <property type="match status" value="1"/>
</dbReference>
<dbReference type="RefSeq" id="WP_114768193.1">
    <property type="nucleotide sequence ID" value="NZ_QQBB01000001.1"/>
</dbReference>
<dbReference type="InterPro" id="IPR052016">
    <property type="entry name" value="Bact_Sigma-Reg"/>
</dbReference>
<dbReference type="SMART" id="SM00304">
    <property type="entry name" value="HAMP"/>
    <property type="match status" value="1"/>
</dbReference>
<gene>
    <name evidence="5" type="ORF">DES45_101295</name>
</gene>
<feature type="coiled-coil region" evidence="2">
    <location>
        <begin position="77"/>
        <end position="135"/>
    </location>
</feature>
<comment type="caution">
    <text evidence="5">The sequence shown here is derived from an EMBL/GenBank/DDBJ whole genome shotgun (WGS) entry which is preliminary data.</text>
</comment>
<evidence type="ECO:0000256" key="1">
    <source>
        <dbReference type="ARBA" id="ARBA00022801"/>
    </source>
</evidence>
<dbReference type="EMBL" id="QQBB01000001">
    <property type="protein sequence ID" value="RDI62032.1"/>
    <property type="molecule type" value="Genomic_DNA"/>
</dbReference>
<dbReference type="AlphaFoldDB" id="A0A370HU53"/>
<dbReference type="Proteomes" id="UP000254925">
    <property type="component" value="Unassembled WGS sequence"/>
</dbReference>
<dbReference type="PANTHER" id="PTHR43156:SF2">
    <property type="entry name" value="STAGE II SPORULATION PROTEIN E"/>
    <property type="match status" value="1"/>
</dbReference>
<dbReference type="InterPro" id="IPR036457">
    <property type="entry name" value="PPM-type-like_dom_sf"/>
</dbReference>
<dbReference type="Gene3D" id="6.10.340.10">
    <property type="match status" value="1"/>
</dbReference>
<evidence type="ECO:0000256" key="3">
    <source>
        <dbReference type="SAM" id="Phobius"/>
    </source>
</evidence>
<dbReference type="GO" id="GO:0016791">
    <property type="term" value="F:phosphatase activity"/>
    <property type="evidence" value="ECO:0007669"/>
    <property type="project" value="TreeGrafter"/>
</dbReference>
<name>A0A370HU53_9HYPH</name>
<dbReference type="GO" id="GO:0007165">
    <property type="term" value="P:signal transduction"/>
    <property type="evidence" value="ECO:0007669"/>
    <property type="project" value="InterPro"/>
</dbReference>
<evidence type="ECO:0000256" key="2">
    <source>
        <dbReference type="SAM" id="Coils"/>
    </source>
</evidence>
<dbReference type="Pfam" id="PF00672">
    <property type="entry name" value="HAMP"/>
    <property type="match status" value="1"/>
</dbReference>
<keyword evidence="6" id="KW-1185">Reference proteome</keyword>
<keyword evidence="1" id="KW-0378">Hydrolase</keyword>
<organism evidence="5 6">
    <name type="scientific">Microvirga subterranea</name>
    <dbReference type="NCBI Taxonomy" id="186651"/>
    <lineage>
        <taxon>Bacteria</taxon>
        <taxon>Pseudomonadati</taxon>
        <taxon>Pseudomonadota</taxon>
        <taxon>Alphaproteobacteria</taxon>
        <taxon>Hyphomicrobiales</taxon>
        <taxon>Methylobacteriaceae</taxon>
        <taxon>Microvirga</taxon>
    </lineage>
</organism>
<keyword evidence="2" id="KW-0175">Coiled coil</keyword>
<dbReference type="SMART" id="SM00331">
    <property type="entry name" value="PP2C_SIG"/>
    <property type="match status" value="1"/>
</dbReference>
<dbReference type="PANTHER" id="PTHR43156">
    <property type="entry name" value="STAGE II SPORULATION PROTEIN E-RELATED"/>
    <property type="match status" value="1"/>
</dbReference>
<reference evidence="5 6" key="1">
    <citation type="submission" date="2018-07" db="EMBL/GenBank/DDBJ databases">
        <title>Genomic Encyclopedia of Type Strains, Phase IV (KMG-IV): sequencing the most valuable type-strain genomes for metagenomic binning, comparative biology and taxonomic classification.</title>
        <authorList>
            <person name="Goeker M."/>
        </authorList>
    </citation>
    <scope>NUCLEOTIDE SEQUENCE [LARGE SCALE GENOMIC DNA]</scope>
    <source>
        <strain evidence="5 6">DSM 14364</strain>
    </source>
</reference>
<dbReference type="InterPro" id="IPR001932">
    <property type="entry name" value="PPM-type_phosphatase-like_dom"/>
</dbReference>
<keyword evidence="3" id="KW-1133">Transmembrane helix</keyword>
<dbReference type="InterPro" id="IPR003660">
    <property type="entry name" value="HAMP_dom"/>
</dbReference>
<feature type="domain" description="HAMP" evidence="4">
    <location>
        <begin position="344"/>
        <end position="397"/>
    </location>
</feature>
<keyword evidence="3" id="KW-0472">Membrane</keyword>
<keyword evidence="3" id="KW-0812">Transmembrane</keyword>
<evidence type="ECO:0000259" key="4">
    <source>
        <dbReference type="PROSITE" id="PS50885"/>
    </source>
</evidence>
<dbReference type="CDD" id="cd06225">
    <property type="entry name" value="HAMP"/>
    <property type="match status" value="1"/>
</dbReference>
<dbReference type="Gene3D" id="3.60.40.10">
    <property type="entry name" value="PPM-type phosphatase domain"/>
    <property type="match status" value="1"/>
</dbReference>
<dbReference type="OrthoDB" id="8456673at2"/>